<comment type="similarity">
    <text evidence="8">Belongs to the NFYC/HAP5 subunit family.</text>
</comment>
<organism evidence="12 13">
    <name type="scientific">Arabidopsis suecica</name>
    <name type="common">Swedish thale-cress</name>
    <name type="synonym">Cardaminopsis suecica</name>
    <dbReference type="NCBI Taxonomy" id="45249"/>
    <lineage>
        <taxon>Eukaryota</taxon>
        <taxon>Viridiplantae</taxon>
        <taxon>Streptophyta</taxon>
        <taxon>Embryophyta</taxon>
        <taxon>Tracheophyta</taxon>
        <taxon>Spermatophyta</taxon>
        <taxon>Magnoliopsida</taxon>
        <taxon>eudicotyledons</taxon>
        <taxon>Gunneridae</taxon>
        <taxon>Pentapetalae</taxon>
        <taxon>rosids</taxon>
        <taxon>malvids</taxon>
        <taxon>Brassicales</taxon>
        <taxon>Brassicaceae</taxon>
        <taxon>Camelineae</taxon>
        <taxon>Arabidopsis</taxon>
    </lineage>
</organism>
<evidence type="ECO:0000259" key="11">
    <source>
        <dbReference type="Pfam" id="PF00808"/>
    </source>
</evidence>
<evidence type="ECO:0000313" key="12">
    <source>
        <dbReference type="EMBL" id="KAG7610645.1"/>
    </source>
</evidence>
<evidence type="ECO:0000256" key="7">
    <source>
        <dbReference type="ARBA" id="ARBA00025911"/>
    </source>
</evidence>
<evidence type="ECO:0000313" key="13">
    <source>
        <dbReference type="Proteomes" id="UP000694251"/>
    </source>
</evidence>
<evidence type="ECO:0000256" key="10">
    <source>
        <dbReference type="SAM" id="MobiDB-lite"/>
    </source>
</evidence>
<comment type="caution">
    <text evidence="12">The sequence shown here is derived from an EMBL/GenBank/DDBJ whole genome shotgun (WGS) entry which is preliminary data.</text>
</comment>
<dbReference type="GO" id="GO:0000978">
    <property type="term" value="F:RNA polymerase II cis-regulatory region sequence-specific DNA binding"/>
    <property type="evidence" value="ECO:0007669"/>
    <property type="project" value="TreeGrafter"/>
</dbReference>
<keyword evidence="4" id="KW-0010">Activator</keyword>
<evidence type="ECO:0000256" key="8">
    <source>
        <dbReference type="ARBA" id="ARBA00038129"/>
    </source>
</evidence>
<dbReference type="InterPro" id="IPR050568">
    <property type="entry name" value="Transcr_DNA_Rep_Reg"/>
</dbReference>
<keyword evidence="3" id="KW-0238">DNA-binding</keyword>
<comment type="subunit">
    <text evidence="7">Heterotrimeric transcription factor composed of three components, NF-YA, NF-YB and NF-YC. NF-YB and NF-YC must interact and dimerize for NF-YA association and DNA binding.</text>
</comment>
<keyword evidence="2" id="KW-0805">Transcription regulation</keyword>
<dbReference type="EMBL" id="JAEFBJ010000005">
    <property type="protein sequence ID" value="KAG7610645.1"/>
    <property type="molecule type" value="Genomic_DNA"/>
</dbReference>
<evidence type="ECO:0000256" key="3">
    <source>
        <dbReference type="ARBA" id="ARBA00023125"/>
    </source>
</evidence>
<evidence type="ECO:0000256" key="4">
    <source>
        <dbReference type="ARBA" id="ARBA00023159"/>
    </source>
</evidence>
<dbReference type="CDD" id="cd22908">
    <property type="entry name" value="HFD_NFYC-like"/>
    <property type="match status" value="1"/>
</dbReference>
<dbReference type="Pfam" id="PF00808">
    <property type="entry name" value="CBFD_NFYB_HMF"/>
    <property type="match status" value="1"/>
</dbReference>
<feature type="domain" description="Transcription factor CBF/NF-Y/archaeal histone" evidence="11">
    <location>
        <begin position="37"/>
        <end position="99"/>
    </location>
</feature>
<feature type="region of interest" description="Disordered" evidence="10">
    <location>
        <begin position="163"/>
        <end position="191"/>
    </location>
</feature>
<evidence type="ECO:0000256" key="5">
    <source>
        <dbReference type="ARBA" id="ARBA00023163"/>
    </source>
</evidence>
<proteinExistence type="inferred from homology"/>
<name>A0A8T2DEX8_ARASU</name>
<evidence type="ECO:0000256" key="6">
    <source>
        <dbReference type="ARBA" id="ARBA00023242"/>
    </source>
</evidence>
<dbReference type="OrthoDB" id="1272441at2759"/>
<sequence>MENNNDNNQLPPKGNEQLKSFWSKEMEGNLDFKNHDLPITRIKKIMKYDPDVTMIASEAPILLSKACEMFIMDLTMRSWLHAQESKRVTLQKSNVDAAVAQTVIFDFLLDDDIEVKRESVAAAADPVAMPPIDDGELPPGMVIGTPVCCSLGIHQPQPQMQAWPGAWTSVSGEEEEAHGKKGGDDGNLKVE</sequence>
<dbReference type="Proteomes" id="UP000694251">
    <property type="component" value="Chromosome 5"/>
</dbReference>
<gene>
    <name evidence="12" type="ORF">ISN44_As05g026430</name>
</gene>
<dbReference type="InterPro" id="IPR003958">
    <property type="entry name" value="CBFA_NFYB_domain"/>
</dbReference>
<feature type="compositionally biased region" description="Basic and acidic residues" evidence="10">
    <location>
        <begin position="177"/>
        <end position="191"/>
    </location>
</feature>
<evidence type="ECO:0000256" key="9">
    <source>
        <dbReference type="ARBA" id="ARBA00059992"/>
    </source>
</evidence>
<keyword evidence="13" id="KW-1185">Reference proteome</keyword>
<comment type="function">
    <text evidence="9">Stimulates the transcription of various genes by recognizing and binding to a CCAAT motif in promoters.</text>
</comment>
<dbReference type="GO" id="GO:0005634">
    <property type="term" value="C:nucleus"/>
    <property type="evidence" value="ECO:0007669"/>
    <property type="project" value="UniProtKB-SubCell"/>
</dbReference>
<dbReference type="AlphaFoldDB" id="A0A8T2DEX8"/>
<dbReference type="FunFam" id="1.10.20.10:FF:000062">
    <property type="entry name" value="Nuclear transcription factor Y subunit C"/>
    <property type="match status" value="1"/>
</dbReference>
<keyword evidence="6" id="KW-0539">Nucleus</keyword>
<keyword evidence="5" id="KW-0804">Transcription</keyword>
<evidence type="ECO:0000256" key="2">
    <source>
        <dbReference type="ARBA" id="ARBA00023015"/>
    </source>
</evidence>
<evidence type="ECO:0000256" key="1">
    <source>
        <dbReference type="ARBA" id="ARBA00004123"/>
    </source>
</evidence>
<dbReference type="PANTHER" id="PTHR10252:SF133">
    <property type="entry name" value="NUCLEAR TRANSCRIPTION FACTOR Y SUBUNIT C-1-RELATED"/>
    <property type="match status" value="1"/>
</dbReference>
<reference evidence="12 13" key="1">
    <citation type="submission" date="2020-12" db="EMBL/GenBank/DDBJ databases">
        <title>Concerted genomic and epigenomic changes stabilize Arabidopsis allopolyploids.</title>
        <authorList>
            <person name="Chen Z."/>
        </authorList>
    </citation>
    <scope>NUCLEOTIDE SEQUENCE [LARGE SCALE GENOMIC DNA]</scope>
    <source>
        <strain evidence="12">As9502</strain>
        <tissue evidence="12">Leaf</tissue>
    </source>
</reference>
<accession>A0A8T2DEX8</accession>
<comment type="subcellular location">
    <subcellularLocation>
        <location evidence="1">Nucleus</location>
    </subcellularLocation>
</comment>
<protein>
    <submittedName>
        <fullName evidence="12">Transcription factor CBF/NF-Y/archaeal histone domain</fullName>
    </submittedName>
</protein>
<dbReference type="GO" id="GO:0000981">
    <property type="term" value="F:DNA-binding transcription factor activity, RNA polymerase II-specific"/>
    <property type="evidence" value="ECO:0007669"/>
    <property type="project" value="TreeGrafter"/>
</dbReference>
<dbReference type="PANTHER" id="PTHR10252">
    <property type="entry name" value="HISTONE-LIKE TRANSCRIPTION FACTOR CCAAT-RELATED"/>
    <property type="match status" value="1"/>
</dbReference>